<evidence type="ECO:0000313" key="3">
    <source>
        <dbReference type="Proteomes" id="UP001346869"/>
    </source>
</evidence>
<organism evidence="2 3">
    <name type="scientific">Eleginops maclovinus</name>
    <name type="common">Patagonian blennie</name>
    <name type="synonym">Eleginus maclovinus</name>
    <dbReference type="NCBI Taxonomy" id="56733"/>
    <lineage>
        <taxon>Eukaryota</taxon>
        <taxon>Metazoa</taxon>
        <taxon>Chordata</taxon>
        <taxon>Craniata</taxon>
        <taxon>Vertebrata</taxon>
        <taxon>Euteleostomi</taxon>
        <taxon>Actinopterygii</taxon>
        <taxon>Neopterygii</taxon>
        <taxon>Teleostei</taxon>
        <taxon>Neoteleostei</taxon>
        <taxon>Acanthomorphata</taxon>
        <taxon>Eupercaria</taxon>
        <taxon>Perciformes</taxon>
        <taxon>Notothenioidei</taxon>
        <taxon>Eleginopidae</taxon>
        <taxon>Eleginops</taxon>
    </lineage>
</organism>
<evidence type="ECO:0000313" key="2">
    <source>
        <dbReference type="EMBL" id="KAK5849630.1"/>
    </source>
</evidence>
<evidence type="ECO:0000256" key="1">
    <source>
        <dbReference type="SAM" id="MobiDB-lite"/>
    </source>
</evidence>
<gene>
    <name evidence="2" type="ORF">PBY51_013950</name>
</gene>
<feature type="region of interest" description="Disordered" evidence="1">
    <location>
        <begin position="57"/>
        <end position="80"/>
    </location>
</feature>
<proteinExistence type="predicted"/>
<reference evidence="2 3" key="2">
    <citation type="journal article" date="2023" name="Mol. Biol. Evol.">
        <title>Genomics of Secondarily Temperate Adaptation in the Only Non-Antarctic Icefish.</title>
        <authorList>
            <person name="Rivera-Colon A.G."/>
            <person name="Rayamajhi N."/>
            <person name="Minhas B.F."/>
            <person name="Madrigal G."/>
            <person name="Bilyk K.T."/>
            <person name="Yoon V."/>
            <person name="Hune M."/>
            <person name="Gregory S."/>
            <person name="Cheng C.H.C."/>
            <person name="Catchen J.M."/>
        </authorList>
    </citation>
    <scope>NUCLEOTIDE SEQUENCE [LARGE SCALE GENOMIC DNA]</scope>
    <source>
        <strain evidence="2">JMC-PN-2008</strain>
    </source>
</reference>
<name>A0AAN7WVZ1_ELEMC</name>
<protein>
    <submittedName>
        <fullName evidence="2">Uncharacterized protein</fullName>
    </submittedName>
</protein>
<keyword evidence="3" id="KW-1185">Reference proteome</keyword>
<dbReference type="AlphaFoldDB" id="A0AAN7WVZ1"/>
<sequence>MQEKIKHAKLHAAAWGILLHISLPTTVQKKGKLRRRLRTRSAQEPMAAQKLCGQRVRGIDTQGQTGERGDVFEAPTADDC</sequence>
<comment type="caution">
    <text evidence="2">The sequence shown here is derived from an EMBL/GenBank/DDBJ whole genome shotgun (WGS) entry which is preliminary data.</text>
</comment>
<accession>A0AAN7WVZ1</accession>
<dbReference type="Proteomes" id="UP001346869">
    <property type="component" value="Unassembled WGS sequence"/>
</dbReference>
<reference evidence="2 3" key="1">
    <citation type="journal article" date="2023" name="Genes (Basel)">
        <title>Chromosome-Level Genome Assembly and Circadian Gene Repertoire of the Patagonia Blennie Eleginops maclovinus-The Closest Ancestral Proxy of Antarctic Cryonotothenioids.</title>
        <authorList>
            <person name="Cheng C.C."/>
            <person name="Rivera-Colon A.G."/>
            <person name="Minhas B.F."/>
            <person name="Wilson L."/>
            <person name="Rayamajhi N."/>
            <person name="Vargas-Chacoff L."/>
            <person name="Catchen J.M."/>
        </authorList>
    </citation>
    <scope>NUCLEOTIDE SEQUENCE [LARGE SCALE GENOMIC DNA]</scope>
    <source>
        <strain evidence="2">JMC-PN-2008</strain>
    </source>
</reference>
<dbReference type="EMBL" id="JAUZQC010000023">
    <property type="protein sequence ID" value="KAK5849630.1"/>
    <property type="molecule type" value="Genomic_DNA"/>
</dbReference>